<organism evidence="1">
    <name type="scientific">Phage sp. ct17O1</name>
    <dbReference type="NCBI Taxonomy" id="2825789"/>
    <lineage>
        <taxon>Viruses</taxon>
    </lineage>
</organism>
<evidence type="ECO:0000313" key="1">
    <source>
        <dbReference type="EMBL" id="DAE07380.1"/>
    </source>
</evidence>
<protein>
    <submittedName>
        <fullName evidence="1">Uncharacterized protein</fullName>
    </submittedName>
</protein>
<reference evidence="1" key="1">
    <citation type="journal article" date="2021" name="Proc. Natl. Acad. Sci. U.S.A.">
        <title>A Catalog of Tens of Thousands of Viruses from Human Metagenomes Reveals Hidden Associations with Chronic Diseases.</title>
        <authorList>
            <person name="Tisza M.J."/>
            <person name="Buck C.B."/>
        </authorList>
    </citation>
    <scope>NUCLEOTIDE SEQUENCE</scope>
    <source>
        <strain evidence="1">Ct17O1</strain>
    </source>
</reference>
<sequence>MTTKGLFHAVRFYFFFSHCKQFLVKIKLFIYHSIQFELFQSLLFNL</sequence>
<accession>A0A8S5PMG7</accession>
<proteinExistence type="predicted"/>
<name>A0A8S5PMG7_9VIRU</name>
<dbReference type="EMBL" id="BK015448">
    <property type="protein sequence ID" value="DAE07380.1"/>
    <property type="molecule type" value="Genomic_DNA"/>
</dbReference>